<name>A0A378IW24_9GAMM</name>
<gene>
    <name evidence="1" type="ORF">NCTC11978_02554</name>
</gene>
<protein>
    <recommendedName>
        <fullName evidence="3">Chemoreceptor glutamine deamidase CheD</fullName>
    </recommendedName>
</protein>
<dbReference type="RefSeq" id="WP_147281886.1">
    <property type="nucleotide sequence ID" value="NZ_UGNY01000001.1"/>
</dbReference>
<dbReference type="AlphaFoldDB" id="A0A378IW24"/>
<evidence type="ECO:0008006" key="3">
    <source>
        <dbReference type="Google" id="ProtNLM"/>
    </source>
</evidence>
<organism evidence="1 2">
    <name type="scientific">Legionella feeleii</name>
    <dbReference type="NCBI Taxonomy" id="453"/>
    <lineage>
        <taxon>Bacteria</taxon>
        <taxon>Pseudomonadati</taxon>
        <taxon>Pseudomonadota</taxon>
        <taxon>Gammaproteobacteria</taxon>
        <taxon>Legionellales</taxon>
        <taxon>Legionellaceae</taxon>
        <taxon>Legionella</taxon>
    </lineage>
</organism>
<accession>A0A378IW24</accession>
<dbReference type="EMBL" id="UGNY01000001">
    <property type="protein sequence ID" value="STX39359.1"/>
    <property type="molecule type" value="Genomic_DNA"/>
</dbReference>
<proteinExistence type="predicted"/>
<reference evidence="1 2" key="1">
    <citation type="submission" date="2018-06" db="EMBL/GenBank/DDBJ databases">
        <authorList>
            <consortium name="Pathogen Informatics"/>
            <person name="Doyle S."/>
        </authorList>
    </citation>
    <scope>NUCLEOTIDE SEQUENCE [LARGE SCALE GENOMIC DNA]</scope>
    <source>
        <strain evidence="1 2">NCTC11978</strain>
    </source>
</reference>
<dbReference type="Proteomes" id="UP000254033">
    <property type="component" value="Unassembled WGS sequence"/>
</dbReference>
<evidence type="ECO:0000313" key="1">
    <source>
        <dbReference type="EMBL" id="STX39359.1"/>
    </source>
</evidence>
<evidence type="ECO:0000313" key="2">
    <source>
        <dbReference type="Proteomes" id="UP000254033"/>
    </source>
</evidence>
<sequence>MAFKMYQFFTREDFPTQQFDYSDKTYKVGTGQGAILQANDDYQNVLTTGLRTCVAFALINPAEKSALLIHFFNQSQIKSDLSKLVTSFIKNTENKSELICLIAGGRAFNDASEGMCDLLIKYVKEELLKLTSQIKLEINAPIVANDDDTLSLLIDLETGQSAMSFSDEESNEDSELSLDKIDFIDLRDSELPILSRL</sequence>